<gene>
    <name evidence="7" type="ORF">HYPSUDRAFT_161793</name>
</gene>
<dbReference type="InterPro" id="IPR003108">
    <property type="entry name" value="GAR_dom"/>
</dbReference>
<dbReference type="Pfam" id="PF02187">
    <property type="entry name" value="GAS2"/>
    <property type="match status" value="1"/>
</dbReference>
<dbReference type="PROSITE" id="PS51460">
    <property type="entry name" value="GAR"/>
    <property type="match status" value="1"/>
</dbReference>
<evidence type="ECO:0000313" key="7">
    <source>
        <dbReference type="EMBL" id="KJA24543.1"/>
    </source>
</evidence>
<evidence type="ECO:0000256" key="3">
    <source>
        <dbReference type="ARBA" id="ARBA00023212"/>
    </source>
</evidence>
<feature type="compositionally biased region" description="Polar residues" evidence="5">
    <location>
        <begin position="1"/>
        <end position="26"/>
    </location>
</feature>
<dbReference type="GO" id="GO:0008017">
    <property type="term" value="F:microtubule binding"/>
    <property type="evidence" value="ECO:0007669"/>
    <property type="project" value="InterPro"/>
</dbReference>
<dbReference type="EMBL" id="KN817536">
    <property type="protein sequence ID" value="KJA24543.1"/>
    <property type="molecule type" value="Genomic_DNA"/>
</dbReference>
<evidence type="ECO:0000256" key="5">
    <source>
        <dbReference type="SAM" id="MobiDB-lite"/>
    </source>
</evidence>
<dbReference type="Gene3D" id="3.30.920.20">
    <property type="entry name" value="Gas2-like domain"/>
    <property type="match status" value="1"/>
</dbReference>
<keyword evidence="4" id="KW-0175">Coiled coil</keyword>
<feature type="compositionally biased region" description="Low complexity" evidence="5">
    <location>
        <begin position="1496"/>
        <end position="1513"/>
    </location>
</feature>
<feature type="region of interest" description="Disordered" evidence="5">
    <location>
        <begin position="1832"/>
        <end position="1926"/>
    </location>
</feature>
<keyword evidence="3" id="KW-0206">Cytoskeleton</keyword>
<evidence type="ECO:0000256" key="2">
    <source>
        <dbReference type="ARBA" id="ARBA00022490"/>
    </source>
</evidence>
<feature type="region of interest" description="Disordered" evidence="5">
    <location>
        <begin position="1486"/>
        <end position="1528"/>
    </location>
</feature>
<keyword evidence="8" id="KW-1185">Reference proteome</keyword>
<keyword evidence="2" id="KW-0963">Cytoplasm</keyword>
<feature type="region of interest" description="Disordered" evidence="5">
    <location>
        <begin position="1"/>
        <end position="50"/>
    </location>
</feature>
<dbReference type="GO" id="GO:0005856">
    <property type="term" value="C:cytoskeleton"/>
    <property type="evidence" value="ECO:0007669"/>
    <property type="project" value="UniProtKB-SubCell"/>
</dbReference>
<feature type="compositionally biased region" description="Low complexity" evidence="5">
    <location>
        <begin position="1595"/>
        <end position="1615"/>
    </location>
</feature>
<evidence type="ECO:0000259" key="6">
    <source>
        <dbReference type="PROSITE" id="PS51460"/>
    </source>
</evidence>
<feature type="compositionally biased region" description="Polar residues" evidence="5">
    <location>
        <begin position="1616"/>
        <end position="1641"/>
    </location>
</feature>
<comment type="subcellular location">
    <subcellularLocation>
        <location evidence="1">Cytoplasm</location>
        <location evidence="1">Cytoskeleton</location>
    </subcellularLocation>
</comment>
<accession>A0A0D2ML62</accession>
<feature type="region of interest" description="Disordered" evidence="5">
    <location>
        <begin position="1540"/>
        <end position="1692"/>
    </location>
</feature>
<dbReference type="InterPro" id="IPR036534">
    <property type="entry name" value="GAR_dom_sf"/>
</dbReference>
<dbReference type="SUPFAM" id="SSF143575">
    <property type="entry name" value="GAS2 domain-like"/>
    <property type="match status" value="1"/>
</dbReference>
<evidence type="ECO:0000256" key="1">
    <source>
        <dbReference type="ARBA" id="ARBA00004245"/>
    </source>
</evidence>
<feature type="coiled-coil region" evidence="4">
    <location>
        <begin position="1185"/>
        <end position="1258"/>
    </location>
</feature>
<dbReference type="Proteomes" id="UP000054270">
    <property type="component" value="Unassembled WGS sequence"/>
</dbReference>
<feature type="coiled-coil region" evidence="4">
    <location>
        <begin position="990"/>
        <end position="1029"/>
    </location>
</feature>
<feature type="compositionally biased region" description="Polar residues" evidence="5">
    <location>
        <begin position="1903"/>
        <end position="1926"/>
    </location>
</feature>
<feature type="compositionally biased region" description="Low complexity" evidence="5">
    <location>
        <begin position="1866"/>
        <end position="1883"/>
    </location>
</feature>
<name>A0A0D2ML62_HYPSF</name>
<dbReference type="OrthoDB" id="10017054at2759"/>
<dbReference type="OMA" id="CGFMTGQ"/>
<proteinExistence type="predicted"/>
<reference evidence="8" key="1">
    <citation type="submission" date="2014-04" db="EMBL/GenBank/DDBJ databases">
        <title>Evolutionary Origins and Diversification of the Mycorrhizal Mutualists.</title>
        <authorList>
            <consortium name="DOE Joint Genome Institute"/>
            <consortium name="Mycorrhizal Genomics Consortium"/>
            <person name="Kohler A."/>
            <person name="Kuo A."/>
            <person name="Nagy L.G."/>
            <person name="Floudas D."/>
            <person name="Copeland A."/>
            <person name="Barry K.W."/>
            <person name="Cichocki N."/>
            <person name="Veneault-Fourrey C."/>
            <person name="LaButti K."/>
            <person name="Lindquist E.A."/>
            <person name="Lipzen A."/>
            <person name="Lundell T."/>
            <person name="Morin E."/>
            <person name="Murat C."/>
            <person name="Riley R."/>
            <person name="Ohm R."/>
            <person name="Sun H."/>
            <person name="Tunlid A."/>
            <person name="Henrissat B."/>
            <person name="Grigoriev I.V."/>
            <person name="Hibbett D.S."/>
            <person name="Martin F."/>
        </authorList>
    </citation>
    <scope>NUCLEOTIDE SEQUENCE [LARGE SCALE GENOMIC DNA]</scope>
    <source>
        <strain evidence="8">FD-334 SS-4</strain>
    </source>
</reference>
<protein>
    <recommendedName>
        <fullName evidence="6">GAR domain-containing protein</fullName>
    </recommendedName>
</protein>
<organism evidence="7 8">
    <name type="scientific">Hypholoma sublateritium (strain FD-334 SS-4)</name>
    <dbReference type="NCBI Taxonomy" id="945553"/>
    <lineage>
        <taxon>Eukaryota</taxon>
        <taxon>Fungi</taxon>
        <taxon>Dikarya</taxon>
        <taxon>Basidiomycota</taxon>
        <taxon>Agaricomycotina</taxon>
        <taxon>Agaricomycetes</taxon>
        <taxon>Agaricomycetidae</taxon>
        <taxon>Agaricales</taxon>
        <taxon>Agaricineae</taxon>
        <taxon>Strophariaceae</taxon>
        <taxon>Hypholoma</taxon>
    </lineage>
</organism>
<feature type="compositionally biased region" description="Low complexity" evidence="5">
    <location>
        <begin position="1669"/>
        <end position="1686"/>
    </location>
</feature>
<evidence type="ECO:0000256" key="4">
    <source>
        <dbReference type="SAM" id="Coils"/>
    </source>
</evidence>
<sequence length="1926" mass="214530">MADTQPFLSHQDALNIQPPRNINPDTQEQRGLHAAHPESPSGEEQALESHEVIELQSFSERKAWIEEKIKFLEALPPIEVFIGLHSIRSGAEDIPGLPTRLELEQWMAEHDIIEKETEIFDTGELKKLRQLTKAATQRNLSPEDTDVIELTLTTIYALDKLLHLLRDRSENLEMMSVRLSWEENRRTAWAEQRQIIEDLNAFAANRARWNGSIYEQSTSFEDSGLLRRGSIASQASASSDNLISSPAFSRSNRFRLAEMLSRDAAQFTGRVTSLRHGKVAAAGKALDKLIDQSRKPVPDELLDEQDRLEEKCINEMENVSKFAMNLVMQWRKADEVYVETKKDDISASNLIEEIEIAKLYHPTARQSTSFLSRADTIFKRLAIRGDPSSPSSLFPRPEHVLFPDQKTANESLVKALSDNIVNANKLSMSVNAAAKEYKNSYEAVRQVETLLQDAGQSITDLLTVVKKFEEGIPSEEGDGSPPDLTSALCLDPARHALFVALLPSLLDEAGKAIVTADQYLYTGPSLLAALDIPGIDSKFKENATSEIRKLSLLRNQVGGLRENSAKQLNLLRDSRKIASNINSISALLRTTKMQMADLMERDRWRQQFGSMDAPPTPESPTSELPLLLTECSEFEERLSQLSTSTKIDIVQPLQQLSAQLESNLCAHLFERAAALQRSLEGGHRLSRLLGGIREQSSAMVAIRDDFHIIMSHIEDAKIRVTSMIEEVLDAKTEEDAFASKSSDQDTPDIGSKYLEPIQSQAAVFVDSISSRVPFVAQHSASNSGRMSSLKSPSLPGDLHTRGSDETVVIPFDLASLDSIVRSDSNSYALRTNGSVETLVQLKGYFDAAVMAQGIDLEILTISMDVDSVTEALLGQKTLLMNLPRQADDTLQHLQEMLNSLETIWLQHADITLSVSSTRGSMQTLDARSTSLGASIRERIYKARSESLHAVEAQSKKLGQDATELQGAVKQAIDLEHRHRNELEATRVRQIKEQEERLVAEEATRIQLEIARAEEVMRQCMLEKQLAEEREQETTRRREMIELAEKHRADQEATEAEEQRLREIERRAEAARLAKAEEQRAQEEAERACLEQERMDALQRLRSIEAQLEEERRLHAERELSAANLASSQQDKMEELTRRQAEMELLAEKSAHLAEMERTGKQRMQKEVKEHEEYLMRRYSELQQLVQDQARQAETDRVEKERLEQEAKGYAEALTEQHMKDVLLAEESAKQLELARAERKRAEMEARKLAQELEEQRTAQLSGTKEQDMLPMETEGHLVHNDEDVRDVFGIVEPQAMSSSSNSKDLVHLQTQVLALRKRLRSIRIHETLSPPKGSTNLPTEEYFQKMQDELGAIAVNVQVLPVETDNANLDVELKALRDEAQQSELSLQKVYGLVDMSAAINQCDAALSDLLEHVDSYPSAPLLMLSTFRSVPTTSPEGQLTARLAFTENIVKSMDSKFAIVSNDNRAKSEHSRINQTWNELHEMANDRVNGRKSRPSSVVSRNSSGRNSSISNTAGPSSQPRAAKKVGSYSHLSVASISGTSKGKMLAPPVPPLKARRAVSNTSDNIARSTSRSSSISTVRSVSGPTKKGAVKPSEVVGRSSSRLSSTSTVRSASGPFNTSLSGTTFASRQRTISLSNTVSTPPPRYSLTTSRSRLNSETKRGISPAISETSSYSHSHSSVGPRSSLNASTWSRAPRDSLSSLLPPRVATPHKKVTPPVRKKYVADPKNKLDVAVGDVVNQLEVGINIESISESWRDQSGKYWIGNQDPKLCFCRILRSQTVMVRVGGGWTELSKFIKDHFADSFRIASAPESPPRPGAERWISSATLLESRESLSPPRAPQTPEPTTSFLPSFALVTPSGQSPKSIKSLSPQSLRSSPLMPLQFMRRAEPGPDLALLRPATPTKTPLRSRLSTSNTPSRNSVWRP</sequence>
<dbReference type="SMART" id="SM00243">
    <property type="entry name" value="GAS2"/>
    <property type="match status" value="1"/>
</dbReference>
<feature type="coiled-coil region" evidence="4">
    <location>
        <begin position="1053"/>
        <end position="1145"/>
    </location>
</feature>
<evidence type="ECO:0000313" key="8">
    <source>
        <dbReference type="Proteomes" id="UP000054270"/>
    </source>
</evidence>
<feature type="compositionally biased region" description="Low complexity" evidence="5">
    <location>
        <begin position="1569"/>
        <end position="1584"/>
    </location>
</feature>
<feature type="domain" description="GAR" evidence="6">
    <location>
        <begin position="1726"/>
        <end position="1804"/>
    </location>
</feature>